<dbReference type="PRINTS" id="PR00038">
    <property type="entry name" value="HTHLUXR"/>
</dbReference>
<reference evidence="6" key="1">
    <citation type="journal article" date="2019" name="Int. J. Syst. Evol. Microbiol.">
        <title>The Global Catalogue of Microorganisms (GCM) 10K type strain sequencing project: providing services to taxonomists for standard genome sequencing and annotation.</title>
        <authorList>
            <consortium name="The Broad Institute Genomics Platform"/>
            <consortium name="The Broad Institute Genome Sequencing Center for Infectious Disease"/>
            <person name="Wu L."/>
            <person name="Ma J."/>
        </authorList>
    </citation>
    <scope>NUCLEOTIDE SEQUENCE [LARGE SCALE GENOMIC DNA]</scope>
    <source>
        <strain evidence="6">IBRC-M 10908</strain>
    </source>
</reference>
<dbReference type="EMBL" id="JBHSDK010000013">
    <property type="protein sequence ID" value="MFC4335410.1"/>
    <property type="molecule type" value="Genomic_DNA"/>
</dbReference>
<evidence type="ECO:0000313" key="6">
    <source>
        <dbReference type="Proteomes" id="UP001595823"/>
    </source>
</evidence>
<evidence type="ECO:0000256" key="1">
    <source>
        <dbReference type="ARBA" id="ARBA00023015"/>
    </source>
</evidence>
<comment type="caution">
    <text evidence="5">The sequence shown here is derived from an EMBL/GenBank/DDBJ whole genome shotgun (WGS) entry which is preliminary data.</text>
</comment>
<evidence type="ECO:0000259" key="4">
    <source>
        <dbReference type="PROSITE" id="PS50043"/>
    </source>
</evidence>
<evidence type="ECO:0000256" key="2">
    <source>
        <dbReference type="ARBA" id="ARBA00023125"/>
    </source>
</evidence>
<keyword evidence="2" id="KW-0238">DNA-binding</keyword>
<dbReference type="SMART" id="SM00421">
    <property type="entry name" value="HTH_LUXR"/>
    <property type="match status" value="1"/>
</dbReference>
<proteinExistence type="predicted"/>
<dbReference type="Proteomes" id="UP001595823">
    <property type="component" value="Unassembled WGS sequence"/>
</dbReference>
<evidence type="ECO:0000313" key="5">
    <source>
        <dbReference type="EMBL" id="MFC4335410.1"/>
    </source>
</evidence>
<dbReference type="CDD" id="cd06170">
    <property type="entry name" value="LuxR_C_like"/>
    <property type="match status" value="1"/>
</dbReference>
<accession>A0ABV8TXV0</accession>
<dbReference type="Pfam" id="PF00196">
    <property type="entry name" value="GerE"/>
    <property type="match status" value="1"/>
</dbReference>
<evidence type="ECO:0000256" key="3">
    <source>
        <dbReference type="ARBA" id="ARBA00023163"/>
    </source>
</evidence>
<dbReference type="InterPro" id="IPR016032">
    <property type="entry name" value="Sig_transdc_resp-reg_C-effctor"/>
</dbReference>
<dbReference type="InterPro" id="IPR000792">
    <property type="entry name" value="Tscrpt_reg_LuxR_C"/>
</dbReference>
<keyword evidence="1" id="KW-0805">Transcription regulation</keyword>
<dbReference type="RefSeq" id="WP_380620195.1">
    <property type="nucleotide sequence ID" value="NZ_JBHSDK010000013.1"/>
</dbReference>
<dbReference type="SUPFAM" id="SSF46894">
    <property type="entry name" value="C-terminal effector domain of the bipartite response regulators"/>
    <property type="match status" value="1"/>
</dbReference>
<organism evidence="5 6">
    <name type="scientific">Salininema proteolyticum</name>
    <dbReference type="NCBI Taxonomy" id="1607685"/>
    <lineage>
        <taxon>Bacteria</taxon>
        <taxon>Bacillati</taxon>
        <taxon>Actinomycetota</taxon>
        <taxon>Actinomycetes</taxon>
        <taxon>Glycomycetales</taxon>
        <taxon>Glycomycetaceae</taxon>
        <taxon>Salininema</taxon>
    </lineage>
</organism>
<dbReference type="Gene3D" id="1.10.10.10">
    <property type="entry name" value="Winged helix-like DNA-binding domain superfamily/Winged helix DNA-binding domain"/>
    <property type="match status" value="1"/>
</dbReference>
<name>A0ABV8TXV0_9ACTN</name>
<dbReference type="PANTHER" id="PTHR44688">
    <property type="entry name" value="DNA-BINDING TRANSCRIPTIONAL ACTIVATOR DEVR_DOSR"/>
    <property type="match status" value="1"/>
</dbReference>
<protein>
    <submittedName>
        <fullName evidence="5">Response regulator transcription factor</fullName>
    </submittedName>
</protein>
<dbReference type="PROSITE" id="PS50043">
    <property type="entry name" value="HTH_LUXR_2"/>
    <property type="match status" value="1"/>
</dbReference>
<dbReference type="InterPro" id="IPR036388">
    <property type="entry name" value="WH-like_DNA-bd_sf"/>
</dbReference>
<dbReference type="PANTHER" id="PTHR44688:SF16">
    <property type="entry name" value="DNA-BINDING TRANSCRIPTIONAL ACTIVATOR DEVR_DOSR"/>
    <property type="match status" value="1"/>
</dbReference>
<keyword evidence="3" id="KW-0804">Transcription</keyword>
<gene>
    <name evidence="5" type="ORF">ACFPET_09390</name>
</gene>
<sequence length="84" mass="9123">MTPLTTVPTVSEPSAGLSPTQTDIVRLLAAGRSHQAIARECFISIRTLERNVASIKAKLNASNLVQLGMAAERHGLLWDRRARS</sequence>
<feature type="domain" description="HTH luxR-type" evidence="4">
    <location>
        <begin position="10"/>
        <end position="75"/>
    </location>
</feature>
<keyword evidence="6" id="KW-1185">Reference proteome</keyword>